<keyword evidence="2" id="KW-1185">Reference proteome</keyword>
<organism evidence="1 2">
    <name type="scientific">Lunatimonas lonarensis</name>
    <dbReference type="NCBI Taxonomy" id="1232681"/>
    <lineage>
        <taxon>Bacteria</taxon>
        <taxon>Pseudomonadati</taxon>
        <taxon>Bacteroidota</taxon>
        <taxon>Cytophagia</taxon>
        <taxon>Cytophagales</taxon>
        <taxon>Cyclobacteriaceae</taxon>
    </lineage>
</organism>
<name>R7ZLY5_9BACT</name>
<reference evidence="1 2" key="1">
    <citation type="submission" date="2013-02" db="EMBL/GenBank/DDBJ databases">
        <title>A novel strain isolated from Lonar lake, Maharashtra, India.</title>
        <authorList>
            <person name="Singh A."/>
        </authorList>
    </citation>
    <scope>NUCLEOTIDE SEQUENCE [LARGE SCALE GENOMIC DNA]</scope>
    <source>
        <strain evidence="1 2">AK24</strain>
    </source>
</reference>
<comment type="caution">
    <text evidence="1">The sequence shown here is derived from an EMBL/GenBank/DDBJ whole genome shotgun (WGS) entry which is preliminary data.</text>
</comment>
<dbReference type="Proteomes" id="UP000013909">
    <property type="component" value="Unassembled WGS sequence"/>
</dbReference>
<sequence length="72" mass="8010">MGINGGWKQNLSSLLNMGITMKSLQHFYSCLFLFSAWKSSWLPTNGLTSISFPRKGGDGPGTWIRYLAQLPT</sequence>
<protein>
    <submittedName>
        <fullName evidence="1">Uncharacterized protein</fullName>
    </submittedName>
</protein>
<evidence type="ECO:0000313" key="1">
    <source>
        <dbReference type="EMBL" id="EON75100.1"/>
    </source>
</evidence>
<gene>
    <name evidence="1" type="ORF">ADIS_4271</name>
</gene>
<dbReference type="EMBL" id="AQHR01000110">
    <property type="protein sequence ID" value="EON75100.1"/>
    <property type="molecule type" value="Genomic_DNA"/>
</dbReference>
<accession>R7ZLY5</accession>
<proteinExistence type="predicted"/>
<dbReference type="AlphaFoldDB" id="R7ZLY5"/>
<dbReference type="STRING" id="1232681.ADIS_4271"/>
<evidence type="ECO:0000313" key="2">
    <source>
        <dbReference type="Proteomes" id="UP000013909"/>
    </source>
</evidence>